<evidence type="ECO:0000313" key="8">
    <source>
        <dbReference type="EMBL" id="KAF4376725.1"/>
    </source>
</evidence>
<evidence type="ECO:0000313" key="9">
    <source>
        <dbReference type="Proteomes" id="UP000525078"/>
    </source>
</evidence>
<evidence type="ECO:0000256" key="1">
    <source>
        <dbReference type="ARBA" id="ARBA00004479"/>
    </source>
</evidence>
<keyword evidence="5" id="KW-1133">Transmembrane helix</keyword>
<evidence type="ECO:0000256" key="3">
    <source>
        <dbReference type="ARBA" id="ARBA00022692"/>
    </source>
</evidence>
<proteinExistence type="inferred from homology"/>
<evidence type="ECO:0000256" key="2">
    <source>
        <dbReference type="ARBA" id="ARBA00007104"/>
    </source>
</evidence>
<dbReference type="Proteomes" id="UP000525078">
    <property type="component" value="Unassembled WGS sequence"/>
</dbReference>
<gene>
    <name evidence="8" type="ORF">F8388_025596</name>
</gene>
<sequence length="106" mass="12535">MKVSNKVSSPKGNNYLYHYMDNVKWGDFAFTAPEKGDYTTWFWAPEKNPPATLTIEFEWTDWSKSNVAKKGQVDILEVELKKMYEAVTHIYDEMFTLRDSVKHYKK</sequence>
<evidence type="ECO:0000256" key="5">
    <source>
        <dbReference type="ARBA" id="ARBA00022989"/>
    </source>
</evidence>
<comment type="caution">
    <text evidence="8">The sequence shown here is derived from an EMBL/GenBank/DDBJ whole genome shotgun (WGS) entry which is preliminary data.</text>
</comment>
<dbReference type="PANTHER" id="PTHR22811">
    <property type="entry name" value="TRANSMEMBRANE EMP24 DOMAIN-CONTAINING PROTEIN"/>
    <property type="match status" value="1"/>
</dbReference>
<dbReference type="AlphaFoldDB" id="A0A7J6G165"/>
<feature type="domain" description="GOLD" evidence="7">
    <location>
        <begin position="2"/>
        <end position="99"/>
    </location>
</feature>
<protein>
    <recommendedName>
        <fullName evidence="7">GOLD domain-containing protein</fullName>
    </recommendedName>
</protein>
<keyword evidence="6" id="KW-0472">Membrane</keyword>
<dbReference type="InterPro" id="IPR015720">
    <property type="entry name" value="Emp24-like"/>
</dbReference>
<reference evidence="8 9" key="1">
    <citation type="journal article" date="2020" name="bioRxiv">
        <title>Sequence and annotation of 42 cannabis genomes reveals extensive copy number variation in cannabinoid synthesis and pathogen resistance genes.</title>
        <authorList>
            <person name="Mckernan K.J."/>
            <person name="Helbert Y."/>
            <person name="Kane L.T."/>
            <person name="Ebling H."/>
            <person name="Zhang L."/>
            <person name="Liu B."/>
            <person name="Eaton Z."/>
            <person name="Mclaughlin S."/>
            <person name="Kingan S."/>
            <person name="Baybayan P."/>
            <person name="Concepcion G."/>
            <person name="Jordan M."/>
            <person name="Riva A."/>
            <person name="Barbazuk W."/>
            <person name="Harkins T."/>
        </authorList>
    </citation>
    <scope>NUCLEOTIDE SEQUENCE [LARGE SCALE GENOMIC DNA]</scope>
    <source>
        <strain evidence="9">cv. Jamaican Lion 4</strain>
        <tissue evidence="8">Leaf</tissue>
    </source>
</reference>
<keyword evidence="3" id="KW-0812">Transmembrane</keyword>
<dbReference type="GO" id="GO:0016020">
    <property type="term" value="C:membrane"/>
    <property type="evidence" value="ECO:0007669"/>
    <property type="project" value="UniProtKB-SubCell"/>
</dbReference>
<dbReference type="Pfam" id="PF01105">
    <property type="entry name" value="EMP24_GP25L"/>
    <property type="match status" value="1"/>
</dbReference>
<accession>A0A7J6G165</accession>
<name>A0A7J6G165_CANSA</name>
<dbReference type="InterPro" id="IPR009038">
    <property type="entry name" value="GOLD_dom"/>
</dbReference>
<comment type="similarity">
    <text evidence="2">Belongs to the EMP24/GP25L family.</text>
</comment>
<evidence type="ECO:0000256" key="4">
    <source>
        <dbReference type="ARBA" id="ARBA00022729"/>
    </source>
</evidence>
<organism evidence="8 9">
    <name type="scientific">Cannabis sativa</name>
    <name type="common">Hemp</name>
    <name type="synonym">Marijuana</name>
    <dbReference type="NCBI Taxonomy" id="3483"/>
    <lineage>
        <taxon>Eukaryota</taxon>
        <taxon>Viridiplantae</taxon>
        <taxon>Streptophyta</taxon>
        <taxon>Embryophyta</taxon>
        <taxon>Tracheophyta</taxon>
        <taxon>Spermatophyta</taxon>
        <taxon>Magnoliopsida</taxon>
        <taxon>eudicotyledons</taxon>
        <taxon>Gunneridae</taxon>
        <taxon>Pentapetalae</taxon>
        <taxon>rosids</taxon>
        <taxon>fabids</taxon>
        <taxon>Rosales</taxon>
        <taxon>Cannabaceae</taxon>
        <taxon>Cannabis</taxon>
    </lineage>
</organism>
<evidence type="ECO:0000259" key="7">
    <source>
        <dbReference type="Pfam" id="PF01105"/>
    </source>
</evidence>
<dbReference type="EMBL" id="JAATIP010000084">
    <property type="protein sequence ID" value="KAF4376725.1"/>
    <property type="molecule type" value="Genomic_DNA"/>
</dbReference>
<comment type="subcellular location">
    <subcellularLocation>
        <location evidence="1">Membrane</location>
        <topology evidence="1">Single-pass type I membrane protein</topology>
    </subcellularLocation>
</comment>
<evidence type="ECO:0000256" key="6">
    <source>
        <dbReference type="ARBA" id="ARBA00023136"/>
    </source>
</evidence>
<keyword evidence="4" id="KW-0732">Signal</keyword>